<organism evidence="1 2">
    <name type="scientific">Bacillus thuringiensis serovar mexicanensis</name>
    <dbReference type="NCBI Taxonomy" id="180868"/>
    <lineage>
        <taxon>Bacteria</taxon>
        <taxon>Bacillati</taxon>
        <taxon>Bacillota</taxon>
        <taxon>Bacilli</taxon>
        <taxon>Bacillales</taxon>
        <taxon>Bacillaceae</taxon>
        <taxon>Bacillus</taxon>
        <taxon>Bacillus cereus group</taxon>
    </lineage>
</organism>
<gene>
    <name evidence="1" type="ORF">BK699_09940</name>
</gene>
<evidence type="ECO:0000313" key="2">
    <source>
        <dbReference type="Proteomes" id="UP000195152"/>
    </source>
</evidence>
<reference evidence="1 2" key="1">
    <citation type="submission" date="2016-10" db="EMBL/GenBank/DDBJ databases">
        <title>Comparative genomics of Bacillus thuringiensis reveals a path to pathogens against multiple invertebrate hosts.</title>
        <authorList>
            <person name="Zheng J."/>
            <person name="Gao Q."/>
            <person name="Liu H."/>
            <person name="Peng D."/>
            <person name="Ruan L."/>
            <person name="Sun M."/>
        </authorList>
    </citation>
    <scope>NUCLEOTIDE SEQUENCE [LARGE SCALE GENOMIC DNA]</scope>
    <source>
        <strain evidence="1">BGSC 4AC1</strain>
    </source>
</reference>
<accession>A0A242WA59</accession>
<evidence type="ECO:0000313" key="1">
    <source>
        <dbReference type="EMBL" id="OTW50856.1"/>
    </source>
</evidence>
<dbReference type="Proteomes" id="UP000195152">
    <property type="component" value="Unassembled WGS sequence"/>
</dbReference>
<dbReference type="RefSeq" id="WP_000792530.1">
    <property type="nucleotide sequence ID" value="NZ_NFCF01000063.1"/>
</dbReference>
<protein>
    <submittedName>
        <fullName evidence="1">Uncharacterized protein</fullName>
    </submittedName>
</protein>
<comment type="caution">
    <text evidence="1">The sequence shown here is derived from an EMBL/GenBank/DDBJ whole genome shotgun (WGS) entry which is preliminary data.</text>
</comment>
<dbReference type="AlphaFoldDB" id="A0A242WA59"/>
<proteinExistence type="predicted"/>
<name>A0A242WA59_BACTU</name>
<dbReference type="EMBL" id="NFCF01000063">
    <property type="protein sequence ID" value="OTW50856.1"/>
    <property type="molecule type" value="Genomic_DNA"/>
</dbReference>
<sequence length="219" mass="25902">MKNKYAITLDKEMLTINEIISIFQQQEDTEPLQSLDLNIVNDTLNHIKEKTDAININYNYYQNEITQMRFHSCGLECEFDFERDYFEGIYGVPCSLEAIFQEWSEFIINHMECKTEIVELDSKEDNKIRTKEISELFNIPYEILKQILSESSHKVVEVIHNIELKDKKTLNQLPTHLGIQIGYKEENKELFIYYGEKHFPGLYRGLLLLEIFNLIGYKA</sequence>